<gene>
    <name evidence="1" type="ORF">F0U44_09065</name>
</gene>
<keyword evidence="2" id="KW-1185">Reference proteome</keyword>
<dbReference type="Proteomes" id="UP000325003">
    <property type="component" value="Unassembled WGS sequence"/>
</dbReference>
<protein>
    <submittedName>
        <fullName evidence="1">SRPBCC family protein</fullName>
    </submittedName>
</protein>
<dbReference type="EMBL" id="VUJV01000003">
    <property type="protein sequence ID" value="KAA1418639.1"/>
    <property type="molecule type" value="Genomic_DNA"/>
</dbReference>
<dbReference type="AlphaFoldDB" id="A0A5B1LG33"/>
<sequence>MGAYEVAKSVYVDAPPAQVRAHLVDFRQWRDWSPWEDLDPDLKRDYSGPTSGVGASYAWSGNKKAGVGSMEITHAEDQRVDLMLHFEKPFPAENEVSFELLPVDGGTQVTWSMRGVTKGLFAVITKVVPMDKFVGKDFEKGLASLKSVAEAG</sequence>
<dbReference type="Gene3D" id="3.30.530.20">
    <property type="match status" value="1"/>
</dbReference>
<dbReference type="RefSeq" id="WP_149727979.1">
    <property type="nucleotide sequence ID" value="NZ_VUJV01000003.1"/>
</dbReference>
<dbReference type="InterPro" id="IPR019587">
    <property type="entry name" value="Polyketide_cyclase/dehydratase"/>
</dbReference>
<proteinExistence type="predicted"/>
<dbReference type="CDD" id="cd07818">
    <property type="entry name" value="SRPBCC_1"/>
    <property type="match status" value="1"/>
</dbReference>
<reference evidence="1 2" key="1">
    <citation type="submission" date="2019-09" db="EMBL/GenBank/DDBJ databases">
        <title>Nocardioides panacisoli sp. nov., isolated from the soil of a ginseng field.</title>
        <authorList>
            <person name="Cho C."/>
        </authorList>
    </citation>
    <scope>NUCLEOTIDE SEQUENCE [LARGE SCALE GENOMIC DNA]</scope>
    <source>
        <strain evidence="1 2">BN130099</strain>
    </source>
</reference>
<organism evidence="1 2">
    <name type="scientific">Nocardioides humilatus</name>
    <dbReference type="NCBI Taxonomy" id="2607660"/>
    <lineage>
        <taxon>Bacteria</taxon>
        <taxon>Bacillati</taxon>
        <taxon>Actinomycetota</taxon>
        <taxon>Actinomycetes</taxon>
        <taxon>Propionibacteriales</taxon>
        <taxon>Nocardioidaceae</taxon>
        <taxon>Nocardioides</taxon>
    </lineage>
</organism>
<name>A0A5B1LG33_9ACTN</name>
<dbReference type="InterPro" id="IPR023393">
    <property type="entry name" value="START-like_dom_sf"/>
</dbReference>
<dbReference type="Pfam" id="PF10604">
    <property type="entry name" value="Polyketide_cyc2"/>
    <property type="match status" value="1"/>
</dbReference>
<comment type="caution">
    <text evidence="1">The sequence shown here is derived from an EMBL/GenBank/DDBJ whole genome shotgun (WGS) entry which is preliminary data.</text>
</comment>
<evidence type="ECO:0000313" key="1">
    <source>
        <dbReference type="EMBL" id="KAA1418639.1"/>
    </source>
</evidence>
<dbReference type="SUPFAM" id="SSF55961">
    <property type="entry name" value="Bet v1-like"/>
    <property type="match status" value="1"/>
</dbReference>
<reference evidence="1 2" key="2">
    <citation type="submission" date="2019-09" db="EMBL/GenBank/DDBJ databases">
        <authorList>
            <person name="Jin C."/>
        </authorList>
    </citation>
    <scope>NUCLEOTIDE SEQUENCE [LARGE SCALE GENOMIC DNA]</scope>
    <source>
        <strain evidence="1 2">BN130099</strain>
    </source>
</reference>
<evidence type="ECO:0000313" key="2">
    <source>
        <dbReference type="Proteomes" id="UP000325003"/>
    </source>
</evidence>
<accession>A0A5B1LG33</accession>